<evidence type="ECO:0000256" key="1">
    <source>
        <dbReference type="ARBA" id="ARBA00001946"/>
    </source>
</evidence>
<dbReference type="SUPFAM" id="SSF54368">
    <property type="entry name" value="Glutamine synthetase, N-terminal domain"/>
    <property type="match status" value="1"/>
</dbReference>
<dbReference type="PROSITE" id="PS51986">
    <property type="entry name" value="GS_BETA_GRASP"/>
    <property type="match status" value="1"/>
</dbReference>
<dbReference type="InterPro" id="IPR014746">
    <property type="entry name" value="Gln_synth/guanido_kin_cat_dom"/>
</dbReference>
<evidence type="ECO:0000313" key="11">
    <source>
        <dbReference type="EMBL" id="MCC2231431.1"/>
    </source>
</evidence>
<keyword evidence="12" id="KW-1185">Reference proteome</keyword>
<evidence type="ECO:0000256" key="8">
    <source>
        <dbReference type="RuleBase" id="RU000384"/>
    </source>
</evidence>
<dbReference type="Proteomes" id="UP001198182">
    <property type="component" value="Unassembled WGS sequence"/>
</dbReference>
<protein>
    <submittedName>
        <fullName evidence="11">Glutamine synthetase family protein</fullName>
    </submittedName>
</protein>
<comment type="caution">
    <text evidence="11">The sequence shown here is derived from an EMBL/GenBank/DDBJ whole genome shotgun (WGS) entry which is preliminary data.</text>
</comment>
<evidence type="ECO:0000256" key="5">
    <source>
        <dbReference type="ARBA" id="ARBA00022840"/>
    </source>
</evidence>
<dbReference type="InterPro" id="IPR008146">
    <property type="entry name" value="Gln_synth_cat_dom"/>
</dbReference>
<dbReference type="SUPFAM" id="SSF55931">
    <property type="entry name" value="Glutamine synthetase/guanido kinase"/>
    <property type="match status" value="1"/>
</dbReference>
<evidence type="ECO:0000256" key="6">
    <source>
        <dbReference type="ARBA" id="ARBA00022842"/>
    </source>
</evidence>
<keyword evidence="4" id="KW-0547">Nucleotide-binding</keyword>
<evidence type="ECO:0000256" key="7">
    <source>
        <dbReference type="PROSITE-ProRule" id="PRU01330"/>
    </source>
</evidence>
<comment type="similarity">
    <text evidence="2 7 8">Belongs to the glutamine synthetase family.</text>
</comment>
<keyword evidence="6" id="KW-0460">Magnesium</keyword>
<keyword evidence="3" id="KW-0436">Ligase</keyword>
<evidence type="ECO:0000256" key="2">
    <source>
        <dbReference type="ARBA" id="ARBA00009897"/>
    </source>
</evidence>
<dbReference type="PANTHER" id="PTHR43785:SF12">
    <property type="entry name" value="TYPE-1 GLUTAMINE SYNTHETASE 2"/>
    <property type="match status" value="1"/>
</dbReference>
<dbReference type="Gene3D" id="3.10.20.70">
    <property type="entry name" value="Glutamine synthetase, N-terminal domain"/>
    <property type="match status" value="1"/>
</dbReference>
<dbReference type="GO" id="GO:0006542">
    <property type="term" value="P:glutamine biosynthetic process"/>
    <property type="evidence" value="ECO:0007669"/>
    <property type="project" value="InterPro"/>
</dbReference>
<dbReference type="InterPro" id="IPR008147">
    <property type="entry name" value="Gln_synt_N"/>
</dbReference>
<reference evidence="11" key="1">
    <citation type="submission" date="2021-10" db="EMBL/GenBank/DDBJ databases">
        <title>Anaerobic single-cell dispensing facilitates the cultivation of human gut bacteria.</title>
        <authorList>
            <person name="Afrizal A."/>
        </authorList>
    </citation>
    <scope>NUCLEOTIDE SEQUENCE</scope>
    <source>
        <strain evidence="11">CLA-AA-H215</strain>
    </source>
</reference>
<keyword evidence="5" id="KW-0067">ATP-binding</keyword>
<sequence length="410" mass="46098">MLYTEEDVADYLRENDVKFVCLSFCDALGVQKNISIMTSELHRAFTTGISFDASAIRGFCEIDESDLFLVPDPATMALLPWRPSHGRVVRFFCNICYPDSRPFELDSRLILQQAVNRARKMGIRSSFGAECEFYLFGLDENGNSTGTPADQAGYMDTSPYDRGENVRREICLTLEEMGLQPESSHHEEGPGQNEIDFKYSNAVTSADHVMTFKSVVETVASRNGYHASFRPKPILNAAGNGFHINMSARHLGEEAPDPKLKQAFMAGIMKYVREITIFLNPSRESYLRLGSFKAPGYVTWSNQNRSQLIRIPAGTGEYDRIELRSADCLSNPYLAYAILLHAGLDGIEQDLLPPPPTDRNLYQASAEEVRGIPQLPGSLEEAVELMETSEFVRRILPERVRQAYRDAEHL</sequence>
<evidence type="ECO:0000259" key="10">
    <source>
        <dbReference type="PROSITE" id="PS51987"/>
    </source>
</evidence>
<comment type="cofactor">
    <cofactor evidence="1">
        <name>Mg(2+)</name>
        <dbReference type="ChEBI" id="CHEBI:18420"/>
    </cofactor>
</comment>
<dbReference type="PROSITE" id="PS51987">
    <property type="entry name" value="GS_CATALYTIC"/>
    <property type="match status" value="1"/>
</dbReference>
<dbReference type="GO" id="GO:0005524">
    <property type="term" value="F:ATP binding"/>
    <property type="evidence" value="ECO:0007669"/>
    <property type="project" value="UniProtKB-KW"/>
</dbReference>
<dbReference type="EMBL" id="JAJEQR010000029">
    <property type="protein sequence ID" value="MCC2231431.1"/>
    <property type="molecule type" value="Genomic_DNA"/>
</dbReference>
<dbReference type="Pfam" id="PF03951">
    <property type="entry name" value="Gln-synt_N"/>
    <property type="match status" value="1"/>
</dbReference>
<dbReference type="RefSeq" id="WP_308453951.1">
    <property type="nucleotide sequence ID" value="NZ_JAJEQR010000029.1"/>
</dbReference>
<evidence type="ECO:0000256" key="4">
    <source>
        <dbReference type="ARBA" id="ARBA00022741"/>
    </source>
</evidence>
<dbReference type="Pfam" id="PF00120">
    <property type="entry name" value="Gln-synt_C"/>
    <property type="match status" value="1"/>
</dbReference>
<accession>A0AAE3JH34</accession>
<dbReference type="InterPro" id="IPR036651">
    <property type="entry name" value="Gln_synt_N_sf"/>
</dbReference>
<organism evidence="11 12">
    <name type="scientific">Hominifimenecus microfluidus</name>
    <dbReference type="NCBI Taxonomy" id="2885348"/>
    <lineage>
        <taxon>Bacteria</taxon>
        <taxon>Bacillati</taxon>
        <taxon>Bacillota</taxon>
        <taxon>Clostridia</taxon>
        <taxon>Lachnospirales</taxon>
        <taxon>Lachnospiraceae</taxon>
        <taxon>Hominifimenecus</taxon>
    </lineage>
</organism>
<dbReference type="Gene3D" id="3.30.590.10">
    <property type="entry name" value="Glutamine synthetase/guanido kinase, catalytic domain"/>
    <property type="match status" value="1"/>
</dbReference>
<evidence type="ECO:0000259" key="9">
    <source>
        <dbReference type="PROSITE" id="PS51986"/>
    </source>
</evidence>
<dbReference type="SMART" id="SM01230">
    <property type="entry name" value="Gln-synt_C"/>
    <property type="match status" value="1"/>
</dbReference>
<feature type="domain" description="GS beta-grasp" evidence="9">
    <location>
        <begin position="15"/>
        <end position="100"/>
    </location>
</feature>
<feature type="domain" description="GS catalytic" evidence="10">
    <location>
        <begin position="107"/>
        <end position="410"/>
    </location>
</feature>
<dbReference type="PANTHER" id="PTHR43785">
    <property type="entry name" value="GAMMA-GLUTAMYLPUTRESCINE SYNTHETASE"/>
    <property type="match status" value="1"/>
</dbReference>
<dbReference type="PROSITE" id="PS00181">
    <property type="entry name" value="GLNA_ATP"/>
    <property type="match status" value="1"/>
</dbReference>
<evidence type="ECO:0000256" key="3">
    <source>
        <dbReference type="ARBA" id="ARBA00022598"/>
    </source>
</evidence>
<dbReference type="GO" id="GO:0004356">
    <property type="term" value="F:glutamine synthetase activity"/>
    <property type="evidence" value="ECO:0007669"/>
    <property type="project" value="InterPro"/>
</dbReference>
<name>A0AAE3JH34_9FIRM</name>
<evidence type="ECO:0000313" key="12">
    <source>
        <dbReference type="Proteomes" id="UP001198182"/>
    </source>
</evidence>
<gene>
    <name evidence="11" type="ORF">LKD81_10550</name>
</gene>
<dbReference type="AlphaFoldDB" id="A0AAE3JH34"/>
<dbReference type="InterPro" id="IPR027303">
    <property type="entry name" value="Gln_synth_gly_rich_site"/>
</dbReference>
<proteinExistence type="inferred from homology"/>